<dbReference type="InterPro" id="IPR002716">
    <property type="entry name" value="PIN_dom"/>
</dbReference>
<dbReference type="SUPFAM" id="SSF88723">
    <property type="entry name" value="PIN domain-like"/>
    <property type="match status" value="1"/>
</dbReference>
<dbReference type="InterPro" id="IPR003714">
    <property type="entry name" value="PhoH"/>
</dbReference>
<dbReference type="SUPFAM" id="SSF52540">
    <property type="entry name" value="P-loop containing nucleoside triphosphate hydrolases"/>
    <property type="match status" value="1"/>
</dbReference>
<dbReference type="CDD" id="cd09883">
    <property type="entry name" value="PIN_VapC_PhoHL-ATPase"/>
    <property type="match status" value="1"/>
</dbReference>
<evidence type="ECO:0000256" key="1">
    <source>
        <dbReference type="ARBA" id="ARBA00010393"/>
    </source>
</evidence>
<comment type="similarity">
    <text evidence="1">Belongs to the PhoH family.</text>
</comment>
<evidence type="ECO:0000313" key="7">
    <source>
        <dbReference type="EMBL" id="MDR4125954.1"/>
    </source>
</evidence>
<name>A0ABU1D687_9BURK</name>
<dbReference type="RefSeq" id="WP_347286993.1">
    <property type="nucleotide sequence ID" value="NZ_JAUZQE010000015.1"/>
</dbReference>
<accession>A0ABU1D687</accession>
<dbReference type="Gene3D" id="3.40.50.1010">
    <property type="entry name" value="5'-nuclease"/>
    <property type="match status" value="1"/>
</dbReference>
<keyword evidence="2" id="KW-0547">Nucleotide-binding</keyword>
<proteinExistence type="inferred from homology"/>
<feature type="region of interest" description="Disordered" evidence="5">
    <location>
        <begin position="1"/>
        <end position="21"/>
    </location>
</feature>
<feature type="compositionally biased region" description="Low complexity" evidence="5">
    <location>
        <begin position="56"/>
        <end position="82"/>
    </location>
</feature>
<organism evidence="7 8">
    <name type="scientific">Yanghanlia caeni</name>
    <dbReference type="NCBI Taxonomy" id="3064283"/>
    <lineage>
        <taxon>Bacteria</taxon>
        <taxon>Pseudomonadati</taxon>
        <taxon>Pseudomonadota</taxon>
        <taxon>Betaproteobacteria</taxon>
        <taxon>Burkholderiales</taxon>
        <taxon>Alcaligenaceae</taxon>
        <taxon>Yanghanlia</taxon>
    </lineage>
</organism>
<sequence>MPLPKLPVRMGDRVDPKDPGYLPLEDTLGALEAEPVAVRPAATTARAAKAAKKAAARSSAAQSTAATAAPPGTPESAAQRPAARPEDKRAAAAPDEAIAAPQPTHTHADGELVAPASEILVEEVPPAPVAKQARDTAQADDATEKAQPRAAARKRARLPASRRKLFVLDTNVLLHDSNSLFKFEEHDIYLPMIVLEELDHHKKGMSEVARNARQVSRFLDALVNEVSDLEKGVNLDALGNQEALGQLLLQTTALDTALPVELPMGKADHVILGVVQALKTLHPRRTVVLVSKDINIRLKARALGMHAEDYLNDRVIDDSDLLYDGVMPLPENFWLKHGKGVESWQQSGTTFYRIKGPLCSEFLVNQFVYLEGDMPLYAQVREVSGKSAVLATLRDHSHSRNSVWGITARNREQNFALNLLMNPDIDFVSLLGQAGTGKTLLALAAGLAHTLETNRYNEIIITRATVPVGDDIGFLPGTEEEKMLPWMGALEDNLEVLHLGAGRHDLASDTGGTDWNRQSTMELIRSRIKVKSLNFMRGRTFLNKYLIIDEAQNLTPKQMKTLVTRAGPGTKIICLGNIAQIDTPYLTEGSSGLTYVVDRFKGWPHAGHVTLQRGERSRLADYASEAL</sequence>
<dbReference type="Pfam" id="PF13638">
    <property type="entry name" value="PIN_4"/>
    <property type="match status" value="1"/>
</dbReference>
<reference evidence="7 8" key="1">
    <citation type="submission" date="2023-08" db="EMBL/GenBank/DDBJ databases">
        <title>Alcaligenaceae gen. nov., a novel taxon isolated from the sludge of Yixing Pesticide Factory.</title>
        <authorList>
            <person name="Ruan L."/>
        </authorList>
    </citation>
    <scope>NUCLEOTIDE SEQUENCE [LARGE SCALE GENOMIC DNA]</scope>
    <source>
        <strain evidence="7 8">LG-2</strain>
    </source>
</reference>
<keyword evidence="3" id="KW-0067">ATP-binding</keyword>
<dbReference type="SMART" id="SM00670">
    <property type="entry name" value="PINc"/>
    <property type="match status" value="1"/>
</dbReference>
<evidence type="ECO:0000256" key="5">
    <source>
        <dbReference type="SAM" id="MobiDB-lite"/>
    </source>
</evidence>
<dbReference type="EMBL" id="JAUZQE010000015">
    <property type="protein sequence ID" value="MDR4125954.1"/>
    <property type="molecule type" value="Genomic_DNA"/>
</dbReference>
<evidence type="ECO:0000256" key="3">
    <source>
        <dbReference type="ARBA" id="ARBA00022840"/>
    </source>
</evidence>
<keyword evidence="8" id="KW-1185">Reference proteome</keyword>
<protein>
    <submittedName>
        <fullName evidence="7">PhoH family protein</fullName>
    </submittedName>
</protein>
<evidence type="ECO:0000256" key="2">
    <source>
        <dbReference type="ARBA" id="ARBA00022741"/>
    </source>
</evidence>
<evidence type="ECO:0000256" key="4">
    <source>
        <dbReference type="ARBA" id="ARBA00046345"/>
    </source>
</evidence>
<feature type="region of interest" description="Disordered" evidence="5">
    <location>
        <begin position="41"/>
        <end position="93"/>
    </location>
</feature>
<evidence type="ECO:0000313" key="8">
    <source>
        <dbReference type="Proteomes" id="UP001232156"/>
    </source>
</evidence>
<feature type="region of interest" description="Disordered" evidence="5">
    <location>
        <begin position="129"/>
        <end position="156"/>
    </location>
</feature>
<dbReference type="Proteomes" id="UP001232156">
    <property type="component" value="Unassembled WGS sequence"/>
</dbReference>
<comment type="similarity">
    <text evidence="4">In the N-terminal section; belongs to the PINc/VapC protein family.</text>
</comment>
<dbReference type="Gene3D" id="3.40.50.300">
    <property type="entry name" value="P-loop containing nucleotide triphosphate hydrolases"/>
    <property type="match status" value="1"/>
</dbReference>
<comment type="caution">
    <text evidence="7">The sequence shown here is derived from an EMBL/GenBank/DDBJ whole genome shotgun (WGS) entry which is preliminary data.</text>
</comment>
<dbReference type="InterPro" id="IPR051451">
    <property type="entry name" value="PhoH2-like"/>
</dbReference>
<evidence type="ECO:0000259" key="6">
    <source>
        <dbReference type="SMART" id="SM00670"/>
    </source>
</evidence>
<dbReference type="PANTHER" id="PTHR30473">
    <property type="entry name" value="PROTEIN PHOH"/>
    <property type="match status" value="1"/>
</dbReference>
<dbReference type="Pfam" id="PF02562">
    <property type="entry name" value="PhoH"/>
    <property type="match status" value="1"/>
</dbReference>
<gene>
    <name evidence="7" type="ORF">Q8947_08150</name>
</gene>
<dbReference type="InterPro" id="IPR027417">
    <property type="entry name" value="P-loop_NTPase"/>
</dbReference>
<feature type="domain" description="PIN" evidence="6">
    <location>
        <begin position="164"/>
        <end position="298"/>
    </location>
</feature>
<dbReference type="PANTHER" id="PTHR30473:SF2">
    <property type="entry name" value="PIN DOMAIN-CONTAINING PROTEIN"/>
    <property type="match status" value="1"/>
</dbReference>
<dbReference type="InterPro" id="IPR029060">
    <property type="entry name" value="PIN-like_dom_sf"/>
</dbReference>